<keyword evidence="5" id="KW-0175">Coiled coil</keyword>
<evidence type="ECO:0000256" key="5">
    <source>
        <dbReference type="SAM" id="Coils"/>
    </source>
</evidence>
<dbReference type="Pfam" id="PF08572">
    <property type="entry name" value="PRP3"/>
    <property type="match status" value="1"/>
</dbReference>
<organism evidence="9 10">
    <name type="scientific">Priapulus caudatus</name>
    <name type="common">Priapulid worm</name>
    <dbReference type="NCBI Taxonomy" id="37621"/>
    <lineage>
        <taxon>Eukaryota</taxon>
        <taxon>Metazoa</taxon>
        <taxon>Ecdysozoa</taxon>
        <taxon>Scalidophora</taxon>
        <taxon>Priapulida</taxon>
        <taxon>Priapulimorpha</taxon>
        <taxon>Priapulimorphida</taxon>
        <taxon>Priapulidae</taxon>
        <taxon>Priapulus</taxon>
    </lineage>
</organism>
<feature type="coiled-coil region" evidence="5">
    <location>
        <begin position="150"/>
        <end position="177"/>
    </location>
</feature>
<gene>
    <name evidence="10" type="primary">LOC106815034</name>
</gene>
<evidence type="ECO:0000313" key="10">
    <source>
        <dbReference type="RefSeq" id="XP_014674942.1"/>
    </source>
</evidence>
<feature type="compositionally biased region" description="Polar residues" evidence="6">
    <location>
        <begin position="406"/>
        <end position="415"/>
    </location>
</feature>
<feature type="compositionally biased region" description="Basic and acidic residues" evidence="6">
    <location>
        <begin position="96"/>
        <end position="128"/>
    </location>
</feature>
<feature type="domain" description="Pre-mRNA-splicing factor 3" evidence="8">
    <location>
        <begin position="313"/>
        <end position="533"/>
    </location>
</feature>
<keyword evidence="4" id="KW-0539">Nucleus</keyword>
<evidence type="ECO:0000256" key="1">
    <source>
        <dbReference type="ARBA" id="ARBA00004123"/>
    </source>
</evidence>
<feature type="compositionally biased region" description="Basic and acidic residues" evidence="6">
    <location>
        <begin position="625"/>
        <end position="634"/>
    </location>
</feature>
<evidence type="ECO:0000256" key="4">
    <source>
        <dbReference type="ARBA" id="ARBA00023242"/>
    </source>
</evidence>
<feature type="compositionally biased region" description="Basic and acidic residues" evidence="6">
    <location>
        <begin position="519"/>
        <end position="543"/>
    </location>
</feature>
<dbReference type="Proteomes" id="UP000695022">
    <property type="component" value="Unplaced"/>
</dbReference>
<dbReference type="Pfam" id="PF06544">
    <property type="entry name" value="Prp3_C"/>
    <property type="match status" value="1"/>
</dbReference>
<feature type="region of interest" description="Disordered" evidence="6">
    <location>
        <begin position="617"/>
        <end position="641"/>
    </location>
</feature>
<dbReference type="GeneID" id="106815034"/>
<comment type="subcellular location">
    <subcellularLocation>
        <location evidence="1">Nucleus</location>
    </subcellularLocation>
</comment>
<feature type="domain" description="Small nuclear ribonucleoprotein Prp3 C-terminal" evidence="7">
    <location>
        <begin position="556"/>
        <end position="691"/>
    </location>
</feature>
<dbReference type="RefSeq" id="XP_014674942.1">
    <property type="nucleotide sequence ID" value="XM_014819456.1"/>
</dbReference>
<evidence type="ECO:0000259" key="8">
    <source>
        <dbReference type="Pfam" id="PF08572"/>
    </source>
</evidence>
<feature type="region of interest" description="Disordered" evidence="6">
    <location>
        <begin position="517"/>
        <end position="543"/>
    </location>
</feature>
<feature type="region of interest" description="Disordered" evidence="6">
    <location>
        <begin position="406"/>
        <end position="425"/>
    </location>
</feature>
<dbReference type="CDD" id="cd24162">
    <property type="entry name" value="Prp3_C"/>
    <property type="match status" value="1"/>
</dbReference>
<proteinExistence type="predicted"/>
<keyword evidence="9" id="KW-1185">Reference proteome</keyword>
<reference evidence="10" key="1">
    <citation type="submission" date="2025-08" db="UniProtKB">
        <authorList>
            <consortium name="RefSeq"/>
        </authorList>
    </citation>
    <scope>IDENTIFICATION</scope>
</reference>
<dbReference type="InterPro" id="IPR027104">
    <property type="entry name" value="Prp3"/>
</dbReference>
<sequence>MSRPEVDQARPKIEKVVYKFLGYSEPHAEAAAVSCFVKGYDRKKITDKLSRYVDDRKARKLTDNLVDVFDDLRRSFRKEKEHESSGGSSSRSSRKRYTEDVKENGEGREGKKAKKAEKAEKETKKEVEVTVVEESPIPGPEKPSPGMLTAMQIKDMMANAQKMIEERKKQLNLLTQAGQFPAQLSPQMQLSSEYQVALHTEAMEKAKKAAEIQARIQAQLQAKPNLLLAVGPGTAAVAATAGAASGKPSASAQSAGPVALILDDEGRTVDATGRAIHIPVHTPTLKANIRAKRREEFKQVQDKPPEEFSDASSFFDARLQLKSAQRVKRKFRFVDQGRYIQLAQRVRTKAQLEKLQKEIFQVAKKTGIQSAAKLALIAPKSVVASDEIPDVEWWDAVVLRNESYTSLDQNPTKNPDGTPGERFDGVTNLVEHPIQLNPPADTSADVPIPVMLTKKERKKLRRMTRRETWKEKQEKIRLGLNSVEEPKMRMSNLMRVLGMEAVQDPTKIEAQVRTQMAKRQKDHEDANAARKLTREQRSDKKIKKLTEDTTVGVHVAVYRVRDLSSPAKKFKVETNCQQLLMTGTVVLYRECSVVVVEGGPKQQKKYRRLMLHRIKWEEDGGGGGKGKEKDKEGGEASAARGGGGVNACVLVWEGTTKERSFGEMKFKLCPAETFAREHFKKHGVEHYWDLAYTQAIMEASAAE</sequence>
<dbReference type="PANTHER" id="PTHR14212:SF0">
    <property type="entry name" value="U4_U6 SMALL NUCLEAR RIBONUCLEOPROTEIN PRP3"/>
    <property type="match status" value="1"/>
</dbReference>
<evidence type="ECO:0000256" key="6">
    <source>
        <dbReference type="SAM" id="MobiDB-lite"/>
    </source>
</evidence>
<keyword evidence="2" id="KW-0507">mRNA processing</keyword>
<feature type="region of interest" description="Disordered" evidence="6">
    <location>
        <begin position="76"/>
        <end position="146"/>
    </location>
</feature>
<evidence type="ECO:0000259" key="7">
    <source>
        <dbReference type="Pfam" id="PF06544"/>
    </source>
</evidence>
<evidence type="ECO:0000256" key="2">
    <source>
        <dbReference type="ARBA" id="ARBA00022664"/>
    </source>
</evidence>
<protein>
    <submittedName>
        <fullName evidence="10">U4/U6 small nuclear ribonucleoprotein Prp3-like</fullName>
    </submittedName>
</protein>
<keyword evidence="3" id="KW-0508">mRNA splicing</keyword>
<dbReference type="InterPro" id="IPR010541">
    <property type="entry name" value="Prp3_C"/>
</dbReference>
<dbReference type="InterPro" id="IPR013881">
    <property type="entry name" value="Pre-mRNA_splic_Prp3_dom"/>
</dbReference>
<dbReference type="Gene3D" id="1.20.1390.10">
    <property type="entry name" value="PWI domain"/>
    <property type="match status" value="1"/>
</dbReference>
<evidence type="ECO:0000313" key="9">
    <source>
        <dbReference type="Proteomes" id="UP000695022"/>
    </source>
</evidence>
<accession>A0ABM1ERX1</accession>
<evidence type="ECO:0000256" key="3">
    <source>
        <dbReference type="ARBA" id="ARBA00023187"/>
    </source>
</evidence>
<name>A0ABM1ERX1_PRICU</name>
<dbReference type="PANTHER" id="PTHR14212">
    <property type="entry name" value="U4/U6-ASSOCIATED RNA SPLICING FACTOR-RELATED"/>
    <property type="match status" value="1"/>
</dbReference>